<gene>
    <name evidence="2" type="ORF">N7494_004339</name>
</gene>
<keyword evidence="3" id="KW-1185">Reference proteome</keyword>
<evidence type="ECO:0000256" key="1">
    <source>
        <dbReference type="SAM" id="Phobius"/>
    </source>
</evidence>
<dbReference type="Proteomes" id="UP001220324">
    <property type="component" value="Unassembled WGS sequence"/>
</dbReference>
<organism evidence="2 3">
    <name type="scientific">Penicillium frequentans</name>
    <dbReference type="NCBI Taxonomy" id="3151616"/>
    <lineage>
        <taxon>Eukaryota</taxon>
        <taxon>Fungi</taxon>
        <taxon>Dikarya</taxon>
        <taxon>Ascomycota</taxon>
        <taxon>Pezizomycotina</taxon>
        <taxon>Eurotiomycetes</taxon>
        <taxon>Eurotiomycetidae</taxon>
        <taxon>Eurotiales</taxon>
        <taxon>Aspergillaceae</taxon>
        <taxon>Penicillium</taxon>
    </lineage>
</organism>
<proteinExistence type="predicted"/>
<evidence type="ECO:0000313" key="2">
    <source>
        <dbReference type="EMBL" id="KAJ5546754.1"/>
    </source>
</evidence>
<feature type="transmembrane region" description="Helical" evidence="1">
    <location>
        <begin position="77"/>
        <end position="95"/>
    </location>
</feature>
<dbReference type="SUPFAM" id="SSF103473">
    <property type="entry name" value="MFS general substrate transporter"/>
    <property type="match status" value="1"/>
</dbReference>
<reference evidence="2 3" key="1">
    <citation type="journal article" date="2023" name="IMA Fungus">
        <title>Comparative genomic study of the Penicillium genus elucidates a diverse pangenome and 15 lateral gene transfer events.</title>
        <authorList>
            <person name="Petersen C."/>
            <person name="Sorensen T."/>
            <person name="Nielsen M.R."/>
            <person name="Sondergaard T.E."/>
            <person name="Sorensen J.L."/>
            <person name="Fitzpatrick D.A."/>
            <person name="Frisvad J.C."/>
            <person name="Nielsen K.L."/>
        </authorList>
    </citation>
    <scope>NUCLEOTIDE SEQUENCE [LARGE SCALE GENOMIC DNA]</scope>
    <source>
        <strain evidence="2 3">IBT 35679</strain>
    </source>
</reference>
<dbReference type="EMBL" id="JAQIZZ010000003">
    <property type="protein sequence ID" value="KAJ5546754.1"/>
    <property type="molecule type" value="Genomic_DNA"/>
</dbReference>
<sequence>MFVPYVYMILSSIHYGMSVQMGYNLIPILNGVSFFCRTVPPPPIWARKYGQFNVFIITMIASVIVILGSWLPSRGNAALVVLTILFGFASGGGNLESLSGFSI</sequence>
<keyword evidence="1" id="KW-1133">Transmembrane helix</keyword>
<protein>
    <submittedName>
        <fullName evidence="2">Uncharacterized protein</fullName>
    </submittedName>
</protein>
<dbReference type="InterPro" id="IPR036259">
    <property type="entry name" value="MFS_trans_sf"/>
</dbReference>
<accession>A0AAD6D0M8</accession>
<keyword evidence="1" id="KW-0472">Membrane</keyword>
<name>A0AAD6D0M8_9EURO</name>
<feature type="transmembrane region" description="Helical" evidence="1">
    <location>
        <begin position="52"/>
        <end position="71"/>
    </location>
</feature>
<dbReference type="AlphaFoldDB" id="A0AAD6D0M8"/>
<evidence type="ECO:0000313" key="3">
    <source>
        <dbReference type="Proteomes" id="UP001220324"/>
    </source>
</evidence>
<comment type="caution">
    <text evidence="2">The sequence shown here is derived from an EMBL/GenBank/DDBJ whole genome shotgun (WGS) entry which is preliminary data.</text>
</comment>
<keyword evidence="1" id="KW-0812">Transmembrane</keyword>